<dbReference type="Pfam" id="PF00580">
    <property type="entry name" value="UvrD-helicase"/>
    <property type="match status" value="1"/>
</dbReference>
<keyword evidence="7" id="KW-1185">Reference proteome</keyword>
<keyword evidence="2" id="KW-0378">Hydrolase</keyword>
<evidence type="ECO:0000259" key="5">
    <source>
        <dbReference type="Pfam" id="PF00580"/>
    </source>
</evidence>
<evidence type="ECO:0000313" key="6">
    <source>
        <dbReference type="EMBL" id="MDD1945311.1"/>
    </source>
</evidence>
<feature type="domain" description="UvrD-like helicase ATP-binding" evidence="5">
    <location>
        <begin position="83"/>
        <end position="145"/>
    </location>
</feature>
<evidence type="ECO:0000313" key="7">
    <source>
        <dbReference type="Proteomes" id="UP001150614"/>
    </source>
</evidence>
<protein>
    <submittedName>
        <fullName evidence="6">UvrD-helicase domain-containing protein</fullName>
    </submittedName>
</protein>
<evidence type="ECO:0000256" key="2">
    <source>
        <dbReference type="ARBA" id="ARBA00022801"/>
    </source>
</evidence>
<dbReference type="InterPro" id="IPR027417">
    <property type="entry name" value="P-loop_NTPase"/>
</dbReference>
<dbReference type="SUPFAM" id="SSF52540">
    <property type="entry name" value="P-loop containing nucleoside triphosphate hydrolases"/>
    <property type="match status" value="1"/>
</dbReference>
<name>A0ABT5RIH0_9PSED</name>
<keyword evidence="1" id="KW-0547">Nucleotide-binding</keyword>
<evidence type="ECO:0000256" key="1">
    <source>
        <dbReference type="ARBA" id="ARBA00022741"/>
    </source>
</evidence>
<organism evidence="6 7">
    <name type="scientific">Pseudomonas carnis</name>
    <dbReference type="NCBI Taxonomy" id="2487355"/>
    <lineage>
        <taxon>Bacteria</taxon>
        <taxon>Pseudomonadati</taxon>
        <taxon>Pseudomonadota</taxon>
        <taxon>Gammaproteobacteria</taxon>
        <taxon>Pseudomonadales</taxon>
        <taxon>Pseudomonadaceae</taxon>
        <taxon>Pseudomonas</taxon>
    </lineage>
</organism>
<keyword evidence="3" id="KW-0347">Helicase</keyword>
<dbReference type="RefSeq" id="WP_230957550.1">
    <property type="nucleotide sequence ID" value="NZ_JAEKCO010000001.1"/>
</dbReference>
<proteinExistence type="predicted"/>
<evidence type="ECO:0000256" key="3">
    <source>
        <dbReference type="ARBA" id="ARBA00022806"/>
    </source>
</evidence>
<dbReference type="Proteomes" id="UP001150614">
    <property type="component" value="Unassembled WGS sequence"/>
</dbReference>
<gene>
    <name evidence="6" type="ORF">NMG11_15895</name>
</gene>
<accession>A0ABT5RIH0</accession>
<dbReference type="Gene3D" id="3.40.50.300">
    <property type="entry name" value="P-loop containing nucleotide triphosphate hydrolases"/>
    <property type="match status" value="1"/>
</dbReference>
<evidence type="ECO:0000256" key="4">
    <source>
        <dbReference type="ARBA" id="ARBA00022840"/>
    </source>
</evidence>
<dbReference type="EMBL" id="JANCLL010000018">
    <property type="protein sequence ID" value="MDD1945311.1"/>
    <property type="molecule type" value="Genomic_DNA"/>
</dbReference>
<dbReference type="InterPro" id="IPR014016">
    <property type="entry name" value="UvrD-like_ATP-bd"/>
</dbReference>
<keyword evidence="4" id="KW-0067">ATP-binding</keyword>
<sequence length="244" mass="27846">MTFTQRNQHELSERLAKAIGLQTNVEVMGWYTLLIRHFARPFLPFVFPGRRVQGFDYDGLPNRFATNEERFFNPAGALYATELGKLASLLVEQSQGTLLYRLESLYDEILVDEVQDLSGWDWELLEKLFASRIDIRMVGDIRQSVLSTSPRSRKNKQYAYAKALAWFQTKPNRGEASSRLNTETRPGAVPQVLRDSLTPSSTWHGVSLKRSRSTRSRLITTVYSCSPTGMFLHMWRGFAPSACA</sequence>
<comment type="caution">
    <text evidence="6">The sequence shown here is derived from an EMBL/GenBank/DDBJ whole genome shotgun (WGS) entry which is preliminary data.</text>
</comment>
<reference evidence="6" key="1">
    <citation type="submission" date="2022-07" db="EMBL/GenBank/DDBJ databases">
        <title>Draft genome of Pseudomonas carnis strain LP isolated from cheese.</title>
        <authorList>
            <person name="Wolfe B.E."/>
        </authorList>
    </citation>
    <scope>NUCLEOTIDE SEQUENCE</scope>
    <source>
        <strain evidence="6">LP</strain>
    </source>
</reference>